<protein>
    <submittedName>
        <fullName evidence="1">Uncharacterized protein</fullName>
    </submittedName>
</protein>
<dbReference type="EMBL" id="GGEC01075468">
    <property type="protein sequence ID" value="MBX55952.1"/>
    <property type="molecule type" value="Transcribed_RNA"/>
</dbReference>
<dbReference type="PANTHER" id="PTHR33785:SF2">
    <property type="entry name" value="DUF1685 DOMAIN-CONTAINING PROTEIN"/>
    <property type="match status" value="1"/>
</dbReference>
<name>A0A2P2PMI7_RHIMU</name>
<accession>A0A2P2PMI7</accession>
<organism evidence="1">
    <name type="scientific">Rhizophora mucronata</name>
    <name type="common">Asiatic mangrove</name>
    <dbReference type="NCBI Taxonomy" id="61149"/>
    <lineage>
        <taxon>Eukaryota</taxon>
        <taxon>Viridiplantae</taxon>
        <taxon>Streptophyta</taxon>
        <taxon>Embryophyta</taxon>
        <taxon>Tracheophyta</taxon>
        <taxon>Spermatophyta</taxon>
        <taxon>Magnoliopsida</taxon>
        <taxon>eudicotyledons</taxon>
        <taxon>Gunneridae</taxon>
        <taxon>Pentapetalae</taxon>
        <taxon>rosids</taxon>
        <taxon>fabids</taxon>
        <taxon>Malpighiales</taxon>
        <taxon>Rhizophoraceae</taxon>
        <taxon>Rhizophora</taxon>
    </lineage>
</organism>
<evidence type="ECO:0000313" key="1">
    <source>
        <dbReference type="EMBL" id="MBX55952.1"/>
    </source>
</evidence>
<dbReference type="AlphaFoldDB" id="A0A2P2PMI7"/>
<proteinExistence type="predicted"/>
<reference evidence="1" key="1">
    <citation type="submission" date="2018-02" db="EMBL/GenBank/DDBJ databases">
        <title>Rhizophora mucronata_Transcriptome.</title>
        <authorList>
            <person name="Meera S.P."/>
            <person name="Sreeshan A."/>
            <person name="Augustine A."/>
        </authorList>
    </citation>
    <scope>NUCLEOTIDE SEQUENCE</scope>
    <source>
        <tissue evidence="1">Leaf</tissue>
    </source>
</reference>
<dbReference type="PANTHER" id="PTHR33785">
    <property type="entry name" value="OS06G0550800 PROTEIN"/>
    <property type="match status" value="1"/>
</dbReference>
<sequence>MSSRSFGELELEEAKGFMDLGFVFKQEHMSPRMMTVVPGLQRLGLCSKSKLHDPNLIDLDGEIAGDVELGQEEKVRSVVRPYLSEAWLIRRPDSPLLNLRLPKVSSAAAMKKHLKFWARAVASVIKQES</sequence>